<feature type="transmembrane region" description="Helical" evidence="6">
    <location>
        <begin position="37"/>
        <end position="62"/>
    </location>
</feature>
<evidence type="ECO:0000256" key="2">
    <source>
        <dbReference type="ARBA" id="ARBA00007375"/>
    </source>
</evidence>
<evidence type="ECO:0000256" key="3">
    <source>
        <dbReference type="ARBA" id="ARBA00022692"/>
    </source>
</evidence>
<keyword evidence="8" id="KW-1185">Reference proteome</keyword>
<evidence type="ECO:0000256" key="4">
    <source>
        <dbReference type="ARBA" id="ARBA00022989"/>
    </source>
</evidence>
<keyword evidence="4 6" id="KW-1133">Transmembrane helix</keyword>
<proteinExistence type="inferred from homology"/>
<dbReference type="EMBL" id="BNCH01000004">
    <property type="protein sequence ID" value="GHE99512.1"/>
    <property type="molecule type" value="Genomic_DNA"/>
</dbReference>
<comment type="subcellular location">
    <subcellularLocation>
        <location evidence="1">Membrane</location>
        <topology evidence="1">Multi-pass membrane protein</topology>
    </subcellularLocation>
</comment>
<dbReference type="Proteomes" id="UP000609802">
    <property type="component" value="Unassembled WGS sequence"/>
</dbReference>
<keyword evidence="3 6" id="KW-0812">Transmembrane</keyword>
<reference evidence="8" key="1">
    <citation type="journal article" date="2019" name="Int. J. Syst. Evol. Microbiol.">
        <title>The Global Catalogue of Microorganisms (GCM) 10K type strain sequencing project: providing services to taxonomists for standard genome sequencing and annotation.</title>
        <authorList>
            <consortium name="The Broad Institute Genomics Platform"/>
            <consortium name="The Broad Institute Genome Sequencing Center for Infectious Disease"/>
            <person name="Wu L."/>
            <person name="Ma J."/>
        </authorList>
    </citation>
    <scope>NUCLEOTIDE SEQUENCE [LARGE SCALE GENOMIC DNA]</scope>
    <source>
        <strain evidence="8">KCTC 42443</strain>
    </source>
</reference>
<dbReference type="RefSeq" id="WP_191286415.1">
    <property type="nucleotide sequence ID" value="NZ_BNCH01000004.1"/>
</dbReference>
<feature type="transmembrane region" description="Helical" evidence="6">
    <location>
        <begin position="159"/>
        <end position="177"/>
    </location>
</feature>
<feature type="transmembrane region" description="Helical" evidence="6">
    <location>
        <begin position="74"/>
        <end position="94"/>
    </location>
</feature>
<evidence type="ECO:0000256" key="1">
    <source>
        <dbReference type="ARBA" id="ARBA00004141"/>
    </source>
</evidence>
<name>A0ABQ3J5M1_9RHOB</name>
<dbReference type="PANTHER" id="PTHR31885:SF6">
    <property type="entry name" value="GH04784P"/>
    <property type="match status" value="1"/>
</dbReference>
<protein>
    <recommendedName>
        <fullName evidence="9">Lysoplasmalogenase</fullName>
    </recommendedName>
</protein>
<evidence type="ECO:0000313" key="7">
    <source>
        <dbReference type="EMBL" id="GHE99512.1"/>
    </source>
</evidence>
<evidence type="ECO:0000313" key="8">
    <source>
        <dbReference type="Proteomes" id="UP000609802"/>
    </source>
</evidence>
<dbReference type="InterPro" id="IPR012506">
    <property type="entry name" value="TMEM86B-like"/>
</dbReference>
<evidence type="ECO:0000256" key="5">
    <source>
        <dbReference type="ARBA" id="ARBA00023136"/>
    </source>
</evidence>
<evidence type="ECO:0008006" key="9">
    <source>
        <dbReference type="Google" id="ProtNLM"/>
    </source>
</evidence>
<comment type="caution">
    <text evidence="7">The sequence shown here is derived from an EMBL/GenBank/DDBJ whole genome shotgun (WGS) entry which is preliminary data.</text>
</comment>
<dbReference type="PANTHER" id="PTHR31885">
    <property type="entry name" value="GH04784P"/>
    <property type="match status" value="1"/>
</dbReference>
<feature type="transmembrane region" description="Helical" evidence="6">
    <location>
        <begin position="100"/>
        <end position="124"/>
    </location>
</feature>
<feature type="transmembrane region" description="Helical" evidence="6">
    <location>
        <begin position="189"/>
        <end position="209"/>
    </location>
</feature>
<sequence length="211" mass="22764">MIYLPILLGLGFAAAYFPLSSTPQSWARSIIKTVPLLAFALAAYLAGLGPFLVVGLFLSALGDFGLSRDGDAPFLYGLSAFALSHLAYILHFLGVSDAQIWDAFSTVPVAAIILVTLMVSTELWLATHTGHLQWPVRIYVVIIGTMGLSALTLPFGWTVVGAGLFILSDVILAINLFRMSDTHHHRLKAGYAIWAFYITGQALILWGGLQA</sequence>
<keyword evidence="5 6" id="KW-0472">Membrane</keyword>
<organism evidence="7 8">
    <name type="scientific">Aliiroseovarius zhejiangensis</name>
    <dbReference type="NCBI Taxonomy" id="1632025"/>
    <lineage>
        <taxon>Bacteria</taxon>
        <taxon>Pseudomonadati</taxon>
        <taxon>Pseudomonadota</taxon>
        <taxon>Alphaproteobacteria</taxon>
        <taxon>Rhodobacterales</taxon>
        <taxon>Paracoccaceae</taxon>
        <taxon>Aliiroseovarius</taxon>
    </lineage>
</organism>
<accession>A0ABQ3J5M1</accession>
<evidence type="ECO:0000256" key="6">
    <source>
        <dbReference type="SAM" id="Phobius"/>
    </source>
</evidence>
<comment type="similarity">
    <text evidence="2">Belongs to the TMEM86 family.</text>
</comment>
<gene>
    <name evidence="7" type="ORF">GCM10016455_20340</name>
</gene>
<dbReference type="Pfam" id="PF07947">
    <property type="entry name" value="YhhN"/>
    <property type="match status" value="1"/>
</dbReference>